<dbReference type="InterPro" id="IPR027266">
    <property type="entry name" value="TrmE/GcvT-like"/>
</dbReference>
<organism evidence="1 2">
    <name type="scientific">Pararhodobacter oceanensis</name>
    <dbReference type="NCBI Taxonomy" id="2172121"/>
    <lineage>
        <taxon>Bacteria</taxon>
        <taxon>Pseudomonadati</taxon>
        <taxon>Pseudomonadota</taxon>
        <taxon>Alphaproteobacteria</taxon>
        <taxon>Rhodobacterales</taxon>
        <taxon>Paracoccaceae</taxon>
        <taxon>Pararhodobacter</taxon>
    </lineage>
</organism>
<dbReference type="Pfam" id="PF04268">
    <property type="entry name" value="SoxG"/>
    <property type="match status" value="1"/>
</dbReference>
<dbReference type="SUPFAM" id="SSF103025">
    <property type="entry name" value="Folate-binding domain"/>
    <property type="match status" value="1"/>
</dbReference>
<dbReference type="Proteomes" id="UP000245911">
    <property type="component" value="Unassembled WGS sequence"/>
</dbReference>
<accession>A0A2T8HT52</accession>
<protein>
    <submittedName>
        <fullName evidence="1">Sarcosine oxidase subunit gamma</fullName>
    </submittedName>
</protein>
<dbReference type="Gene3D" id="3.30.1360.120">
    <property type="entry name" value="Probable tRNA modification gtpase trme, domain 1"/>
    <property type="match status" value="1"/>
</dbReference>
<dbReference type="InterPro" id="IPR007375">
    <property type="entry name" value="SoxG"/>
</dbReference>
<dbReference type="OrthoDB" id="7350722at2"/>
<dbReference type="EMBL" id="QDKM01000004">
    <property type="protein sequence ID" value="PVH28628.1"/>
    <property type="molecule type" value="Genomic_DNA"/>
</dbReference>
<name>A0A2T8HT52_9RHOB</name>
<sequence length="189" mass="19478">MIPREGGCVVKLRATEPTPRLPLEIGAARLAAVDAGQVTSVAPYPGCDVTPVLASAGLAFPAPNSMAASGALRIVWAGREMAFLLGGPAPEGLEDLAALSDQSDGWVFVQLTGAAARDVLARVTPLDLRDAAMPVASAARTLINHMPALILHNAPQAYEIAVFRSMAATLVEELEAAMTAVAARAELTA</sequence>
<keyword evidence="2" id="KW-1185">Reference proteome</keyword>
<proteinExistence type="predicted"/>
<gene>
    <name evidence="1" type="ORF">DDE20_10540</name>
</gene>
<reference evidence="1 2" key="1">
    <citation type="submission" date="2018-04" db="EMBL/GenBank/DDBJ databases">
        <title>Pararhodobacter oceanense sp. nov., isolated from marine intertidal sediment.</title>
        <authorList>
            <person name="Wang X.-L."/>
            <person name="Du Z.-J."/>
        </authorList>
    </citation>
    <scope>NUCLEOTIDE SEQUENCE [LARGE SCALE GENOMIC DNA]</scope>
    <source>
        <strain evidence="1 2">AM505</strain>
    </source>
</reference>
<evidence type="ECO:0000313" key="2">
    <source>
        <dbReference type="Proteomes" id="UP000245911"/>
    </source>
</evidence>
<dbReference type="AlphaFoldDB" id="A0A2T8HT52"/>
<comment type="caution">
    <text evidence="1">The sequence shown here is derived from an EMBL/GenBank/DDBJ whole genome shotgun (WGS) entry which is preliminary data.</text>
</comment>
<evidence type="ECO:0000313" key="1">
    <source>
        <dbReference type="EMBL" id="PVH28628.1"/>
    </source>
</evidence>